<name>A0A2P6P0S5_9EUKA</name>
<evidence type="ECO:0000313" key="2">
    <source>
        <dbReference type="Proteomes" id="UP000241769"/>
    </source>
</evidence>
<comment type="caution">
    <text evidence="1">The sequence shown here is derived from an EMBL/GenBank/DDBJ whole genome shotgun (WGS) entry which is preliminary data.</text>
</comment>
<sequence>MSHSCNHHNLYHVCFLQPVVTDQQVTTINTICPPIVQATTTDTITEKGKAKPLWRWMMPVTRSHLSLDAIGLSEREQ</sequence>
<keyword evidence="2" id="KW-1185">Reference proteome</keyword>
<dbReference type="Proteomes" id="UP000241769">
    <property type="component" value="Unassembled WGS sequence"/>
</dbReference>
<reference evidence="1 2" key="1">
    <citation type="journal article" date="2018" name="Genome Biol. Evol.">
        <title>Multiple Roots of Fruiting Body Formation in Amoebozoa.</title>
        <authorList>
            <person name="Hillmann F."/>
            <person name="Forbes G."/>
            <person name="Novohradska S."/>
            <person name="Ferling I."/>
            <person name="Riege K."/>
            <person name="Groth M."/>
            <person name="Westermann M."/>
            <person name="Marz M."/>
            <person name="Spaller T."/>
            <person name="Winckler T."/>
            <person name="Schaap P."/>
            <person name="Glockner G."/>
        </authorList>
    </citation>
    <scope>NUCLEOTIDE SEQUENCE [LARGE SCALE GENOMIC DNA]</scope>
    <source>
        <strain evidence="1 2">Jena</strain>
    </source>
</reference>
<dbReference type="AlphaFoldDB" id="A0A2P6P0S5"/>
<proteinExistence type="predicted"/>
<dbReference type="EMBL" id="MDYQ01000001">
    <property type="protein sequence ID" value="PRP89811.1"/>
    <property type="molecule type" value="Genomic_DNA"/>
</dbReference>
<organism evidence="1 2">
    <name type="scientific">Planoprotostelium fungivorum</name>
    <dbReference type="NCBI Taxonomy" id="1890364"/>
    <lineage>
        <taxon>Eukaryota</taxon>
        <taxon>Amoebozoa</taxon>
        <taxon>Evosea</taxon>
        <taxon>Variosea</taxon>
        <taxon>Cavosteliida</taxon>
        <taxon>Cavosteliaceae</taxon>
        <taxon>Planoprotostelium</taxon>
    </lineage>
</organism>
<gene>
    <name evidence="1" type="ORF">PROFUN_00153</name>
</gene>
<accession>A0A2P6P0S5</accession>
<protein>
    <submittedName>
        <fullName evidence="1">Uncharacterized protein</fullName>
    </submittedName>
</protein>
<evidence type="ECO:0000313" key="1">
    <source>
        <dbReference type="EMBL" id="PRP89811.1"/>
    </source>
</evidence>
<dbReference type="InParanoid" id="A0A2P6P0S5"/>